<evidence type="ECO:0000313" key="2">
    <source>
        <dbReference type="Proteomes" id="UP000307956"/>
    </source>
</evidence>
<dbReference type="EMBL" id="SSOD01000022">
    <property type="protein sequence ID" value="THF55938.1"/>
    <property type="molecule type" value="Genomic_DNA"/>
</dbReference>
<gene>
    <name evidence="1" type="ORF">E6O51_20340</name>
</gene>
<proteinExistence type="predicted"/>
<organism evidence="1 2">
    <name type="scientific">Pseudothauera rhizosphaerae</name>
    <dbReference type="NCBI Taxonomy" id="2565932"/>
    <lineage>
        <taxon>Bacteria</taxon>
        <taxon>Pseudomonadati</taxon>
        <taxon>Pseudomonadota</taxon>
        <taxon>Betaproteobacteria</taxon>
        <taxon>Rhodocyclales</taxon>
        <taxon>Zoogloeaceae</taxon>
        <taxon>Pseudothauera</taxon>
    </lineage>
</organism>
<dbReference type="AlphaFoldDB" id="A0A4S4ABA9"/>
<dbReference type="OrthoDB" id="6258822at2"/>
<keyword evidence="2" id="KW-1185">Reference proteome</keyword>
<evidence type="ECO:0008006" key="3">
    <source>
        <dbReference type="Google" id="ProtNLM"/>
    </source>
</evidence>
<dbReference type="Gene3D" id="3.40.50.620">
    <property type="entry name" value="HUPs"/>
    <property type="match status" value="1"/>
</dbReference>
<comment type="caution">
    <text evidence="1">The sequence shown here is derived from an EMBL/GenBank/DDBJ whole genome shotgun (WGS) entry which is preliminary data.</text>
</comment>
<evidence type="ECO:0000313" key="1">
    <source>
        <dbReference type="EMBL" id="THF55938.1"/>
    </source>
</evidence>
<sequence length="182" mass="20095">MADPCRVEGPAVISFSGGRTSGMMLRKILDSHGGQLPNDVRVLFANTGKEAPETLDLPHKEPYDRFAPLARIGISAADVATFWKQQPFDLRLPNIGGKTMHGNCDLCFLKPAAQVFSLIREQPERAIWWAAQERPADGKGDGNRFRNDRISYARMLELAQGGQGELFEFAEDVALEDCACTD</sequence>
<dbReference type="RefSeq" id="WP_136386854.1">
    <property type="nucleotide sequence ID" value="NZ_SSOD01000022.1"/>
</dbReference>
<reference evidence="1 2" key="1">
    <citation type="submission" date="2019-04" db="EMBL/GenBank/DDBJ databases">
        <title>Azoarcus rhizosphaerae sp. nov. isolated from rhizosphere of Ficus religiosa.</title>
        <authorList>
            <person name="Lin S.-Y."/>
            <person name="Hameed A."/>
            <person name="Hsu Y.-H."/>
            <person name="Young C.-C."/>
        </authorList>
    </citation>
    <scope>NUCLEOTIDE SEQUENCE [LARGE SCALE GENOMIC DNA]</scope>
    <source>
        <strain evidence="1 2">CC-YHH848</strain>
    </source>
</reference>
<name>A0A4S4ABA9_9RHOO</name>
<protein>
    <recommendedName>
        <fullName evidence="3">Phosphoadenosine phosphosulphate reductase domain-containing protein</fullName>
    </recommendedName>
</protein>
<dbReference type="Proteomes" id="UP000307956">
    <property type="component" value="Unassembled WGS sequence"/>
</dbReference>
<dbReference type="InterPro" id="IPR014729">
    <property type="entry name" value="Rossmann-like_a/b/a_fold"/>
</dbReference>
<accession>A0A4S4ABA9</accession>